<dbReference type="GO" id="GO:0008176">
    <property type="term" value="F:tRNA (guanine(46)-N7)-methyltransferase activity"/>
    <property type="evidence" value="ECO:0007669"/>
    <property type="project" value="UniProtKB-UniRule"/>
</dbReference>
<dbReference type="SUPFAM" id="SSF53335">
    <property type="entry name" value="S-adenosyl-L-methionine-dependent methyltransferases"/>
    <property type="match status" value="1"/>
</dbReference>
<comment type="catalytic activity">
    <reaction evidence="1 7">
        <text>guanosine(46) in tRNA + S-adenosyl-L-methionine = N(7)-methylguanosine(46) in tRNA + S-adenosyl-L-homocysteine</text>
        <dbReference type="Rhea" id="RHEA:42708"/>
        <dbReference type="Rhea" id="RHEA-COMP:10188"/>
        <dbReference type="Rhea" id="RHEA-COMP:10189"/>
        <dbReference type="ChEBI" id="CHEBI:57856"/>
        <dbReference type="ChEBI" id="CHEBI:59789"/>
        <dbReference type="ChEBI" id="CHEBI:74269"/>
        <dbReference type="ChEBI" id="CHEBI:74480"/>
        <dbReference type="EC" id="2.1.1.33"/>
    </reaction>
</comment>
<feature type="binding site" evidence="7">
    <location>
        <position position="117"/>
    </location>
    <ligand>
        <name>S-adenosyl-L-methionine</name>
        <dbReference type="ChEBI" id="CHEBI:59789"/>
    </ligand>
</feature>
<evidence type="ECO:0000256" key="7">
    <source>
        <dbReference type="HAMAP-Rule" id="MF_01057"/>
    </source>
</evidence>
<protein>
    <recommendedName>
        <fullName evidence="7">tRNA (guanine-N(7)-)-methyltransferase</fullName>
        <ecNumber evidence="7">2.1.1.33</ecNumber>
    </recommendedName>
    <alternativeName>
        <fullName evidence="7">tRNA (guanine(46)-N(7))-methyltransferase</fullName>
    </alternativeName>
    <alternativeName>
        <fullName evidence="7">tRNA(m7G46)-methyltransferase</fullName>
    </alternativeName>
</protein>
<evidence type="ECO:0000313" key="9">
    <source>
        <dbReference type="EMBL" id="AIF41096.1"/>
    </source>
</evidence>
<feature type="binding site" evidence="7">
    <location>
        <begin position="256"/>
        <end position="259"/>
    </location>
    <ligand>
        <name>substrate</name>
    </ligand>
</feature>
<feature type="region of interest" description="Disordered" evidence="8">
    <location>
        <begin position="1"/>
        <end position="54"/>
    </location>
</feature>
<dbReference type="InterPro" id="IPR055361">
    <property type="entry name" value="tRNA_methyltr_TrmB_bact"/>
</dbReference>
<evidence type="ECO:0000256" key="5">
    <source>
        <dbReference type="ARBA" id="ARBA00022691"/>
    </source>
</evidence>
<gene>
    <name evidence="7" type="primary">trmB</name>
    <name evidence="9" type="ORF">HX89_09215</name>
</gene>
<evidence type="ECO:0000256" key="4">
    <source>
        <dbReference type="ARBA" id="ARBA00022679"/>
    </source>
</evidence>
<dbReference type="HAMAP" id="MF_01057">
    <property type="entry name" value="tRNA_methyltr_TrmB"/>
    <property type="match status" value="1"/>
</dbReference>
<dbReference type="UniPathway" id="UPA00989"/>
<keyword evidence="6 7" id="KW-0819">tRNA processing</keyword>
<dbReference type="GO" id="GO:0043527">
    <property type="term" value="C:tRNA methyltransferase complex"/>
    <property type="evidence" value="ECO:0007669"/>
    <property type="project" value="TreeGrafter"/>
</dbReference>
<dbReference type="PANTHER" id="PTHR23417">
    <property type="entry name" value="3-DEOXY-D-MANNO-OCTULOSONIC-ACID TRANSFERASE/TRNA GUANINE-N 7 - -METHYLTRANSFERASE"/>
    <property type="match status" value="1"/>
</dbReference>
<dbReference type="EC" id="2.1.1.33" evidence="7"/>
<dbReference type="eggNOG" id="COG0220">
    <property type="taxonomic scope" value="Bacteria"/>
</dbReference>
<dbReference type="CDD" id="cd02440">
    <property type="entry name" value="AdoMet_MTases"/>
    <property type="match status" value="1"/>
</dbReference>
<comment type="function">
    <text evidence="2 7">Catalyzes the formation of N(7)-methylguanine at position 46 (m7G46) in tRNA.</text>
</comment>
<evidence type="ECO:0000313" key="10">
    <source>
        <dbReference type="Proteomes" id="UP000027986"/>
    </source>
</evidence>
<dbReference type="PANTHER" id="PTHR23417:SF14">
    <property type="entry name" value="PENTACOTRIPEPTIDE-REPEAT REGION OF PRORP DOMAIN-CONTAINING PROTEIN"/>
    <property type="match status" value="1"/>
</dbReference>
<evidence type="ECO:0000256" key="2">
    <source>
        <dbReference type="ARBA" id="ARBA00003015"/>
    </source>
</evidence>
<comment type="pathway">
    <text evidence="7">tRNA modification; N(7)-methylguanine-tRNA biosynthesis.</text>
</comment>
<sequence length="278" mass="30677">MSKPGYVPGATSGQPSEGAGEHPQVGPRPLARTRSFTRRGGRMPERHHRALSDNGEQYVLDVPRKPGTTEPVDGFRLDIAEVFGRRAKLVVEIGSGAGDQIVHAALEHPETDFIALEVWRPGIAQTISKAVQAGVTNVRLIEIDASEALDRLFAPGSVDEVWTFFPDPWPKTKHHKRRLVQLGFADVVADVLVPGGTWRLATDWADYAWHMRDVVEASPRFTNPWTGRLADAGDGHVDPEGARGGFAPRFEGRTTTRFETKGLKVERIVRDLEVKRAN</sequence>
<evidence type="ECO:0000256" key="3">
    <source>
        <dbReference type="ARBA" id="ARBA00022603"/>
    </source>
</evidence>
<evidence type="ECO:0000256" key="1">
    <source>
        <dbReference type="ARBA" id="ARBA00000142"/>
    </source>
</evidence>
<dbReference type="NCBIfam" id="TIGR00091">
    <property type="entry name" value="tRNA (guanosine(46)-N7)-methyltransferase TrmB"/>
    <property type="match status" value="1"/>
</dbReference>
<dbReference type="OrthoDB" id="9802090at2"/>
<reference evidence="9 10" key="1">
    <citation type="submission" date="2014-07" db="EMBL/GenBank/DDBJ databases">
        <title>Genome Sequencing of Dermacoccus nishinomiyaensis.</title>
        <authorList>
            <person name="Hong K.W."/>
            <person name="Chan K.G."/>
        </authorList>
    </citation>
    <scope>NUCLEOTIDE SEQUENCE [LARGE SCALE GENOMIC DNA]</scope>
    <source>
        <strain evidence="9 10">M25</strain>
    </source>
</reference>
<keyword evidence="4 7" id="KW-0808">Transferase</keyword>
<feature type="binding site" evidence="7">
    <location>
        <position position="92"/>
    </location>
    <ligand>
        <name>S-adenosyl-L-methionine</name>
        <dbReference type="ChEBI" id="CHEBI:59789"/>
    </ligand>
</feature>
<keyword evidence="5 7" id="KW-0949">S-adenosyl-L-methionine</keyword>
<proteinExistence type="inferred from homology"/>
<comment type="caution">
    <text evidence="7">Lacks conserved residue(s) required for the propagation of feature annotation.</text>
</comment>
<dbReference type="KEGG" id="dni:HX89_09215"/>
<comment type="similarity">
    <text evidence="7">Belongs to the class I-like SAM-binding methyltransferase superfamily. TrmB family.</text>
</comment>
<name>A0A075JFV5_9MICO</name>
<dbReference type="Pfam" id="PF02390">
    <property type="entry name" value="Methyltransf_4"/>
    <property type="match status" value="1"/>
</dbReference>
<feature type="binding site" evidence="7">
    <location>
        <position position="171"/>
    </location>
    <ligand>
        <name>substrate</name>
    </ligand>
</feature>
<dbReference type="RefSeq" id="WP_038568688.1">
    <property type="nucleotide sequence ID" value="NZ_CP008889.1"/>
</dbReference>
<organism evidence="9 10">
    <name type="scientific">Dermacoccus nishinomiyaensis</name>
    <dbReference type="NCBI Taxonomy" id="1274"/>
    <lineage>
        <taxon>Bacteria</taxon>
        <taxon>Bacillati</taxon>
        <taxon>Actinomycetota</taxon>
        <taxon>Actinomycetes</taxon>
        <taxon>Micrococcales</taxon>
        <taxon>Dermacoccaceae</taxon>
        <taxon>Dermacoccus</taxon>
    </lineage>
</organism>
<evidence type="ECO:0000256" key="8">
    <source>
        <dbReference type="SAM" id="MobiDB-lite"/>
    </source>
</evidence>
<dbReference type="InterPro" id="IPR029063">
    <property type="entry name" value="SAM-dependent_MTases_sf"/>
</dbReference>
<dbReference type="InterPro" id="IPR003358">
    <property type="entry name" value="tRNA_(Gua-N-7)_MeTrfase_Trmb"/>
</dbReference>
<dbReference type="Proteomes" id="UP000027986">
    <property type="component" value="Chromosome"/>
</dbReference>
<keyword evidence="10" id="KW-1185">Reference proteome</keyword>
<dbReference type="Gene3D" id="3.40.50.150">
    <property type="entry name" value="Vaccinia Virus protein VP39"/>
    <property type="match status" value="1"/>
</dbReference>
<dbReference type="GeneID" id="41841318"/>
<dbReference type="EMBL" id="CP008889">
    <property type="protein sequence ID" value="AIF41096.1"/>
    <property type="molecule type" value="Genomic_DNA"/>
</dbReference>
<dbReference type="PROSITE" id="PS51625">
    <property type="entry name" value="SAM_MT_TRMB"/>
    <property type="match status" value="1"/>
</dbReference>
<keyword evidence="3 7" id="KW-0489">Methyltransferase</keyword>
<feature type="binding site" evidence="7">
    <location>
        <position position="167"/>
    </location>
    <ligand>
        <name>S-adenosyl-L-methionine</name>
        <dbReference type="ChEBI" id="CHEBI:59789"/>
    </ligand>
</feature>
<accession>A0A075JFV5</accession>
<feature type="compositionally biased region" description="Basic residues" evidence="8">
    <location>
        <begin position="35"/>
        <end position="49"/>
    </location>
</feature>
<feature type="binding site" evidence="7">
    <location>
        <position position="203"/>
    </location>
    <ligand>
        <name>substrate</name>
    </ligand>
</feature>
<feature type="binding site" evidence="7">
    <location>
        <position position="144"/>
    </location>
    <ligand>
        <name>S-adenosyl-L-methionine</name>
        <dbReference type="ChEBI" id="CHEBI:59789"/>
    </ligand>
</feature>
<dbReference type="AlphaFoldDB" id="A0A075JFV5"/>
<evidence type="ECO:0000256" key="6">
    <source>
        <dbReference type="ARBA" id="ARBA00022694"/>
    </source>
</evidence>
<dbReference type="HOGENOM" id="CLU_050910_0_0_11"/>